<feature type="domain" description="Response regulatory" evidence="2">
    <location>
        <begin position="173"/>
        <end position="296"/>
    </location>
</feature>
<comment type="caution">
    <text evidence="1">Lacks conserved residue(s) required for the propagation of feature annotation.</text>
</comment>
<dbReference type="SUPFAM" id="SSF52172">
    <property type="entry name" value="CheY-like"/>
    <property type="match status" value="1"/>
</dbReference>
<dbReference type="PANTHER" id="PTHR43228:SF1">
    <property type="entry name" value="TWO-COMPONENT RESPONSE REGULATOR ARR22"/>
    <property type="match status" value="1"/>
</dbReference>
<organism evidence="3 4">
    <name type="scientific">Paenibacillus aquistagni</name>
    <dbReference type="NCBI Taxonomy" id="1852522"/>
    <lineage>
        <taxon>Bacteria</taxon>
        <taxon>Bacillati</taxon>
        <taxon>Bacillota</taxon>
        <taxon>Bacilli</taxon>
        <taxon>Bacillales</taxon>
        <taxon>Paenibacillaceae</taxon>
        <taxon>Paenibacillus</taxon>
    </lineage>
</organism>
<dbReference type="InterPro" id="IPR052048">
    <property type="entry name" value="ST_Response_Regulator"/>
</dbReference>
<dbReference type="PROSITE" id="PS50110">
    <property type="entry name" value="RESPONSE_REGULATORY"/>
    <property type="match status" value="1"/>
</dbReference>
<dbReference type="PANTHER" id="PTHR43228">
    <property type="entry name" value="TWO-COMPONENT RESPONSE REGULATOR"/>
    <property type="match status" value="1"/>
</dbReference>
<dbReference type="Gene3D" id="3.40.50.2300">
    <property type="match status" value="1"/>
</dbReference>
<evidence type="ECO:0000313" key="3">
    <source>
        <dbReference type="EMBL" id="SMG21598.1"/>
    </source>
</evidence>
<dbReference type="InterPro" id="IPR043128">
    <property type="entry name" value="Rev_trsase/Diguanyl_cyclase"/>
</dbReference>
<proteinExistence type="predicted"/>
<dbReference type="OrthoDB" id="9759607at2"/>
<evidence type="ECO:0000256" key="1">
    <source>
        <dbReference type="PROSITE-ProRule" id="PRU00169"/>
    </source>
</evidence>
<name>A0A1X7J2L2_9BACL</name>
<reference evidence="3 4" key="1">
    <citation type="submission" date="2017-04" db="EMBL/GenBank/DDBJ databases">
        <authorList>
            <person name="Afonso C.L."/>
            <person name="Miller P.J."/>
            <person name="Scott M.A."/>
            <person name="Spackman E."/>
            <person name="Goraichik I."/>
            <person name="Dimitrov K.M."/>
            <person name="Suarez D.L."/>
            <person name="Swayne D.E."/>
        </authorList>
    </citation>
    <scope>NUCLEOTIDE SEQUENCE [LARGE SCALE GENOMIC DNA]</scope>
    <source>
        <strain evidence="3 4">11</strain>
    </source>
</reference>
<dbReference type="AlphaFoldDB" id="A0A1X7J2L2"/>
<dbReference type="InterPro" id="IPR001789">
    <property type="entry name" value="Sig_transdc_resp-reg_receiver"/>
</dbReference>
<evidence type="ECO:0000313" key="4">
    <source>
        <dbReference type="Proteomes" id="UP000193834"/>
    </source>
</evidence>
<dbReference type="SMART" id="SM00448">
    <property type="entry name" value="REC"/>
    <property type="match status" value="1"/>
</dbReference>
<dbReference type="Proteomes" id="UP000193834">
    <property type="component" value="Unassembled WGS sequence"/>
</dbReference>
<dbReference type="InterPro" id="IPR011006">
    <property type="entry name" value="CheY-like_superfamily"/>
</dbReference>
<gene>
    <name evidence="3" type="ORF">SAMN06295960_1120</name>
</gene>
<keyword evidence="4" id="KW-1185">Reference proteome</keyword>
<dbReference type="Pfam" id="PF00072">
    <property type="entry name" value="Response_reg"/>
    <property type="match status" value="1"/>
</dbReference>
<dbReference type="InterPro" id="IPR029787">
    <property type="entry name" value="Nucleotide_cyclase"/>
</dbReference>
<dbReference type="Gene3D" id="3.30.70.270">
    <property type="match status" value="1"/>
</dbReference>
<accession>A0A1X7J2L2</accession>
<protein>
    <submittedName>
        <fullName evidence="3">Response regulator receiver domain-containing protein</fullName>
    </submittedName>
</protein>
<dbReference type="SUPFAM" id="SSF55073">
    <property type="entry name" value="Nucleotide cyclase"/>
    <property type="match status" value="1"/>
</dbReference>
<dbReference type="GO" id="GO:0000160">
    <property type="term" value="P:phosphorelay signal transduction system"/>
    <property type="evidence" value="ECO:0007669"/>
    <property type="project" value="InterPro"/>
</dbReference>
<evidence type="ECO:0000259" key="2">
    <source>
        <dbReference type="PROSITE" id="PS50110"/>
    </source>
</evidence>
<dbReference type="EMBL" id="FXAZ01000001">
    <property type="protein sequence ID" value="SMG21598.1"/>
    <property type="molecule type" value="Genomic_DNA"/>
</dbReference>
<dbReference type="STRING" id="1852522.SAMN06295960_1120"/>
<sequence>MMSVIENRAIPILSESAIIPMYNLLKANVVRSRSPFSVILITIQKSSLKNPAIDETAKEFTALLQRKLRQTDALFSLDHKNKMEWGIILAQSGEEEAGAFLQRLHEEVHLEMNQGDRTMVSYAIGVMEVRNSGVPWPLLIQAGRRALQQSSFPSAWHIDYVGVAKQQEREAVKVSIIEDDEIARDILETTIMRMKVDHVKQQVRSFQDGLDFLQSDWFYSSHPHIILLNDILPRKNGLEVLHALRAMPNNGKFFIFMMTKRNAEEDMIHAYELGVDQYIPKPFNLRLLESQMKRVFVRLWS</sequence>